<dbReference type="PANTHER" id="PTHR42912">
    <property type="entry name" value="METHYLTRANSFERASE"/>
    <property type="match status" value="1"/>
</dbReference>
<keyword evidence="2" id="KW-0808">Transferase</keyword>
<proteinExistence type="predicted"/>
<dbReference type="SUPFAM" id="SSF53335">
    <property type="entry name" value="S-adenosyl-L-methionine-dependent methyltransferases"/>
    <property type="match status" value="1"/>
</dbReference>
<sequence length="456" mass="49669">MPAPDVAATAIASALFDLTSGLAAGTSQTEADDAVAPESLQRRLNGGTEAHIGAHYADVVMKDRSLPADARILDLGCGYGRVALDLAERLSDDQRYVGLDPHAEAIEWAQENIGRERPNFRFELIDVVSKPYNPDGELDGARFRFPFEDDSLDRVFMISVLTHVDLATVRNYLEEAARVLKPDTGRLVATIFLLDREVDRLIAAGRSEYRLAWQIGESRVENRENPELVIAHPLDRVLDILHDAGFPDFRVRQGHWSGRPASNVVDFQDMLVADFGTVTAAALSAEEQAEASEHAALAARLVEHGLPAEHLAPYLVWSFSAMINLLRWEKQGIQLLLRGADAGERRPLALARVRDIDFSACIPATAPADAFVPVDEAAILAAVREADPRLARPALVALLGDVVQNGIALETSVREGNAIQRLADSSERPAPIPLPPAAESPVRGWLAGILARFGRH</sequence>
<dbReference type="GO" id="GO:0032259">
    <property type="term" value="P:methylation"/>
    <property type="evidence" value="ECO:0007669"/>
    <property type="project" value="UniProtKB-KW"/>
</dbReference>
<protein>
    <submittedName>
        <fullName evidence="2">Methyltransferase family protein</fullName>
    </submittedName>
</protein>
<accession>A0A543BLR2</accession>
<name>A0A543BLR2_9MICO</name>
<dbReference type="OrthoDB" id="9801363at2"/>
<dbReference type="Gene3D" id="3.40.50.150">
    <property type="entry name" value="Vaccinia Virus protein VP39"/>
    <property type="match status" value="1"/>
</dbReference>
<dbReference type="EMBL" id="VFOX01000001">
    <property type="protein sequence ID" value="TQL85771.1"/>
    <property type="molecule type" value="Genomic_DNA"/>
</dbReference>
<evidence type="ECO:0000259" key="1">
    <source>
        <dbReference type="Pfam" id="PF13649"/>
    </source>
</evidence>
<dbReference type="InterPro" id="IPR029063">
    <property type="entry name" value="SAM-dependent_MTases_sf"/>
</dbReference>
<keyword evidence="2" id="KW-0489">Methyltransferase</keyword>
<dbReference type="Proteomes" id="UP000317209">
    <property type="component" value="Unassembled WGS sequence"/>
</dbReference>
<evidence type="ECO:0000313" key="2">
    <source>
        <dbReference type="EMBL" id="TQL85771.1"/>
    </source>
</evidence>
<dbReference type="InterPro" id="IPR050508">
    <property type="entry name" value="Methyltransf_Superfamily"/>
</dbReference>
<gene>
    <name evidence="2" type="ORF">FB560_1402</name>
</gene>
<dbReference type="AlphaFoldDB" id="A0A543BLR2"/>
<comment type="caution">
    <text evidence="2">The sequence shown here is derived from an EMBL/GenBank/DDBJ whole genome shotgun (WGS) entry which is preliminary data.</text>
</comment>
<dbReference type="InterPro" id="IPR041698">
    <property type="entry name" value="Methyltransf_25"/>
</dbReference>
<evidence type="ECO:0000313" key="3">
    <source>
        <dbReference type="Proteomes" id="UP000317209"/>
    </source>
</evidence>
<feature type="domain" description="Methyltransferase" evidence="1">
    <location>
        <begin position="72"/>
        <end position="183"/>
    </location>
</feature>
<dbReference type="Pfam" id="PF13649">
    <property type="entry name" value="Methyltransf_25"/>
    <property type="match status" value="1"/>
</dbReference>
<dbReference type="RefSeq" id="WP_141871695.1">
    <property type="nucleotide sequence ID" value="NZ_VFOX01000001.1"/>
</dbReference>
<dbReference type="PANTHER" id="PTHR42912:SF98">
    <property type="entry name" value="UNCHARACTERISED METHYLTRANSFERASE RV1498C"/>
    <property type="match status" value="1"/>
</dbReference>
<keyword evidence="3" id="KW-1185">Reference proteome</keyword>
<reference evidence="2 3" key="1">
    <citation type="submission" date="2019-06" db="EMBL/GenBank/DDBJ databases">
        <title>Sequencing the genomes of 1000 actinobacteria strains.</title>
        <authorList>
            <person name="Klenk H.-P."/>
        </authorList>
    </citation>
    <scope>NUCLEOTIDE SEQUENCE [LARGE SCALE GENOMIC DNA]</scope>
    <source>
        <strain evidence="2 3">DSM 20169</strain>
    </source>
</reference>
<dbReference type="CDD" id="cd02440">
    <property type="entry name" value="AdoMet_MTases"/>
    <property type="match status" value="1"/>
</dbReference>
<organism evidence="2 3">
    <name type="scientific">Microbacterium saperdae</name>
    <dbReference type="NCBI Taxonomy" id="69368"/>
    <lineage>
        <taxon>Bacteria</taxon>
        <taxon>Bacillati</taxon>
        <taxon>Actinomycetota</taxon>
        <taxon>Actinomycetes</taxon>
        <taxon>Micrococcales</taxon>
        <taxon>Microbacteriaceae</taxon>
        <taxon>Microbacterium</taxon>
    </lineage>
</organism>
<dbReference type="GO" id="GO:0008168">
    <property type="term" value="F:methyltransferase activity"/>
    <property type="evidence" value="ECO:0007669"/>
    <property type="project" value="UniProtKB-KW"/>
</dbReference>